<name>A0A9K3L0B0_9STRA</name>
<sequence>MTFRIKNLRSKIKHKISPTHISINNKVVSQNKFSEPKNLQVIKAKLAQNALVELRLGFDEVEFYSRHDVQSLIHVIKDQFLYRLSLDKHSCLKSIKIGWKLPSFAVGPILQQVIPMLLQEPIRITHIQLAMQNTPIPESCLKRIVSWPTLHSLDLRSIRVMRPLAMSERPATAYTSPSSRSSSFSHTHGSTTTGSFNNRDNSSGQFQEFSPHSWKSENIVSIVPHVSLSVKTLKLVDCGLRNHHVYELCEIIGRKMHGLQELSLRHNRDLGDGFGNLLSLPCIKKLDLSLCDLDPHNGFRIARAMEKYLKCGGETTKGNNNHHLQKLTLAGNYRMAETIPDIVRAASCRLVELDCSFCDVQSKIQRQVFSILANTPNCTLKSYSMQGTRINGVNELLACINCNTSLRRLVLDHPRDPFPVPLVTMERIAEAMRSNYSLCTLRIDTYRCEKVWHKMEFWFELNRCGRRILLQSNDEQRTSAWSSILATAVESGDANVIFWLLKHGSSVFAS</sequence>
<gene>
    <name evidence="3" type="ORF">IV203_009256</name>
    <name evidence="2" type="ORF">IV203_011065</name>
</gene>
<dbReference type="AlphaFoldDB" id="A0A9K3L0B0"/>
<dbReference type="Proteomes" id="UP000693970">
    <property type="component" value="Unassembled WGS sequence"/>
</dbReference>
<protein>
    <submittedName>
        <fullName evidence="3">Uncharacterized protein</fullName>
    </submittedName>
</protein>
<keyword evidence="4" id="KW-1185">Reference proteome</keyword>
<feature type="region of interest" description="Disordered" evidence="1">
    <location>
        <begin position="171"/>
        <end position="209"/>
    </location>
</feature>
<evidence type="ECO:0000313" key="4">
    <source>
        <dbReference type="Proteomes" id="UP000693970"/>
    </source>
</evidence>
<reference evidence="3" key="2">
    <citation type="submission" date="2021-04" db="EMBL/GenBank/DDBJ databases">
        <authorList>
            <person name="Podell S."/>
        </authorList>
    </citation>
    <scope>NUCLEOTIDE SEQUENCE</scope>
    <source>
        <strain evidence="3">Hildebrandi</strain>
    </source>
</reference>
<feature type="compositionally biased region" description="Low complexity" evidence="1">
    <location>
        <begin position="171"/>
        <end position="196"/>
    </location>
</feature>
<proteinExistence type="predicted"/>
<evidence type="ECO:0000256" key="1">
    <source>
        <dbReference type="SAM" id="MobiDB-lite"/>
    </source>
</evidence>
<evidence type="ECO:0000313" key="3">
    <source>
        <dbReference type="EMBL" id="KAG7353207.1"/>
    </source>
</evidence>
<comment type="caution">
    <text evidence="3">The sequence shown here is derived from an EMBL/GenBank/DDBJ whole genome shotgun (WGS) entry which is preliminary data.</text>
</comment>
<organism evidence="3 4">
    <name type="scientific">Nitzschia inconspicua</name>
    <dbReference type="NCBI Taxonomy" id="303405"/>
    <lineage>
        <taxon>Eukaryota</taxon>
        <taxon>Sar</taxon>
        <taxon>Stramenopiles</taxon>
        <taxon>Ochrophyta</taxon>
        <taxon>Bacillariophyta</taxon>
        <taxon>Bacillariophyceae</taxon>
        <taxon>Bacillariophycidae</taxon>
        <taxon>Bacillariales</taxon>
        <taxon>Bacillariaceae</taxon>
        <taxon>Nitzschia</taxon>
    </lineage>
</organism>
<dbReference type="OrthoDB" id="47531at2759"/>
<dbReference type="EMBL" id="JAGRRH010000017">
    <property type="protein sequence ID" value="KAG7353207.1"/>
    <property type="molecule type" value="Genomic_DNA"/>
</dbReference>
<accession>A0A9K3L0B0</accession>
<reference evidence="3" key="1">
    <citation type="journal article" date="2021" name="Sci. Rep.">
        <title>Diploid genomic architecture of Nitzschia inconspicua, an elite biomass production diatom.</title>
        <authorList>
            <person name="Oliver A."/>
            <person name="Podell S."/>
            <person name="Pinowska A."/>
            <person name="Traller J.C."/>
            <person name="Smith S.R."/>
            <person name="McClure R."/>
            <person name="Beliaev A."/>
            <person name="Bohutskyi P."/>
            <person name="Hill E.A."/>
            <person name="Rabines A."/>
            <person name="Zheng H."/>
            <person name="Allen L.Z."/>
            <person name="Kuo A."/>
            <person name="Grigoriev I.V."/>
            <person name="Allen A.E."/>
            <person name="Hazlebeck D."/>
            <person name="Allen E.E."/>
        </authorList>
    </citation>
    <scope>NUCLEOTIDE SEQUENCE</scope>
    <source>
        <strain evidence="3">Hildebrandi</strain>
    </source>
</reference>
<evidence type="ECO:0000313" key="2">
    <source>
        <dbReference type="EMBL" id="KAG7338393.1"/>
    </source>
</evidence>
<dbReference type="EMBL" id="JAGRRH010000058">
    <property type="protein sequence ID" value="KAG7338393.1"/>
    <property type="molecule type" value="Genomic_DNA"/>
</dbReference>
<feature type="compositionally biased region" description="Polar residues" evidence="1">
    <location>
        <begin position="197"/>
        <end position="209"/>
    </location>
</feature>